<feature type="transmembrane region" description="Helical" evidence="1">
    <location>
        <begin position="6"/>
        <end position="25"/>
    </location>
</feature>
<keyword evidence="1" id="KW-0812">Transmembrane</keyword>
<name>A0ABW4ZC41_9BACT</name>
<dbReference type="RefSeq" id="WP_377178247.1">
    <property type="nucleotide sequence ID" value="NZ_JBHUJB010000046.1"/>
</dbReference>
<keyword evidence="1" id="KW-1133">Transmembrane helix</keyword>
<gene>
    <name evidence="2" type="ORF">ACFSW8_11130</name>
</gene>
<keyword evidence="3" id="KW-1185">Reference proteome</keyword>
<feature type="transmembrane region" description="Helical" evidence="1">
    <location>
        <begin position="37"/>
        <end position="63"/>
    </location>
</feature>
<protein>
    <submittedName>
        <fullName evidence="2">Uncharacterized protein</fullName>
    </submittedName>
</protein>
<evidence type="ECO:0000313" key="2">
    <source>
        <dbReference type="EMBL" id="MFD2159455.1"/>
    </source>
</evidence>
<dbReference type="EMBL" id="JBHUJB010000046">
    <property type="protein sequence ID" value="MFD2159455.1"/>
    <property type="molecule type" value="Genomic_DNA"/>
</dbReference>
<evidence type="ECO:0000256" key="1">
    <source>
        <dbReference type="SAM" id="Phobius"/>
    </source>
</evidence>
<comment type="caution">
    <text evidence="2">The sequence shown here is derived from an EMBL/GenBank/DDBJ whole genome shotgun (WGS) entry which is preliminary data.</text>
</comment>
<sequence length="108" mass="11693">MPLLFFASICITGAVAAMRFGRLAASKGYSASKARRYPLLLLLAAMGAAVFLYLSSSLVGMYMPQFQGLMFSLYLVGNCFLIAVNLLILRKAYRNMLAAPDAGTKVVE</sequence>
<evidence type="ECO:0000313" key="3">
    <source>
        <dbReference type="Proteomes" id="UP001597389"/>
    </source>
</evidence>
<organism evidence="2 3">
    <name type="scientific">Rubritalea tangerina</name>
    <dbReference type="NCBI Taxonomy" id="430798"/>
    <lineage>
        <taxon>Bacteria</taxon>
        <taxon>Pseudomonadati</taxon>
        <taxon>Verrucomicrobiota</taxon>
        <taxon>Verrucomicrobiia</taxon>
        <taxon>Verrucomicrobiales</taxon>
        <taxon>Rubritaleaceae</taxon>
        <taxon>Rubritalea</taxon>
    </lineage>
</organism>
<dbReference type="Proteomes" id="UP001597389">
    <property type="component" value="Unassembled WGS sequence"/>
</dbReference>
<proteinExistence type="predicted"/>
<keyword evidence="1" id="KW-0472">Membrane</keyword>
<accession>A0ABW4ZC41</accession>
<feature type="transmembrane region" description="Helical" evidence="1">
    <location>
        <begin position="69"/>
        <end position="89"/>
    </location>
</feature>
<reference evidence="3" key="1">
    <citation type="journal article" date="2019" name="Int. J. Syst. Evol. Microbiol.">
        <title>The Global Catalogue of Microorganisms (GCM) 10K type strain sequencing project: providing services to taxonomists for standard genome sequencing and annotation.</title>
        <authorList>
            <consortium name="The Broad Institute Genomics Platform"/>
            <consortium name="The Broad Institute Genome Sequencing Center for Infectious Disease"/>
            <person name="Wu L."/>
            <person name="Ma J."/>
        </authorList>
    </citation>
    <scope>NUCLEOTIDE SEQUENCE [LARGE SCALE GENOMIC DNA]</scope>
    <source>
        <strain evidence="3">CCUG 57942</strain>
    </source>
</reference>